<dbReference type="OrthoDB" id="2618484at2"/>
<evidence type="ECO:0000313" key="1">
    <source>
        <dbReference type="EMBL" id="TYP46776.1"/>
    </source>
</evidence>
<name>A0A5S5ABH2_9FIRM</name>
<dbReference type="Proteomes" id="UP000322294">
    <property type="component" value="Unassembled WGS sequence"/>
</dbReference>
<dbReference type="AlphaFoldDB" id="A0A5S5ABH2"/>
<dbReference type="RefSeq" id="WP_148868116.1">
    <property type="nucleotide sequence ID" value="NZ_VNHO01000057.1"/>
</dbReference>
<sequence length="99" mass="11550">MINKPFFVMQNKHAKSCGEPPLITNDDSKYYGYFENEHGEQWVFIYDRRTGTAELRGGDVGWERVFLVRNGQVNGLILNENEKMWLQACWKAATVFSEK</sequence>
<keyword evidence="2" id="KW-1185">Reference proteome</keyword>
<proteinExistence type="predicted"/>
<comment type="caution">
    <text evidence="1">The sequence shown here is derived from an EMBL/GenBank/DDBJ whole genome shotgun (WGS) entry which is preliminary data.</text>
</comment>
<dbReference type="EMBL" id="VNHO01000057">
    <property type="protein sequence ID" value="TYP46776.1"/>
    <property type="molecule type" value="Genomic_DNA"/>
</dbReference>
<evidence type="ECO:0000313" key="2">
    <source>
        <dbReference type="Proteomes" id="UP000322294"/>
    </source>
</evidence>
<organism evidence="1 2">
    <name type="scientific">Thermosediminibacter litoriperuensis</name>
    <dbReference type="NCBI Taxonomy" id="291989"/>
    <lineage>
        <taxon>Bacteria</taxon>
        <taxon>Bacillati</taxon>
        <taxon>Bacillota</taxon>
        <taxon>Clostridia</taxon>
        <taxon>Thermosediminibacterales</taxon>
        <taxon>Thermosediminibacteraceae</taxon>
        <taxon>Thermosediminibacter</taxon>
    </lineage>
</organism>
<accession>A0A5S5ABH2</accession>
<gene>
    <name evidence="1" type="ORF">LZ11_02491</name>
</gene>
<reference evidence="1 2" key="1">
    <citation type="submission" date="2019-07" db="EMBL/GenBank/DDBJ databases">
        <title>Genomic Encyclopedia of Type Strains, Phase I: the one thousand microbial genomes (KMG-I) project.</title>
        <authorList>
            <person name="Kyrpides N."/>
        </authorList>
    </citation>
    <scope>NUCLEOTIDE SEQUENCE [LARGE SCALE GENOMIC DNA]</scope>
    <source>
        <strain evidence="1 2">DSM 16647</strain>
    </source>
</reference>
<protein>
    <submittedName>
        <fullName evidence="1">Uncharacterized protein</fullName>
    </submittedName>
</protein>